<dbReference type="Gene3D" id="1.10.1040.10">
    <property type="entry name" value="N-(1-d-carboxylethyl)-l-norvaline Dehydrogenase, domain 2"/>
    <property type="match status" value="1"/>
</dbReference>
<dbReference type="SUPFAM" id="SSF48179">
    <property type="entry name" value="6-phosphogluconate dehydrogenase C-terminal domain-like"/>
    <property type="match status" value="1"/>
</dbReference>
<dbReference type="AlphaFoldDB" id="A0A3N0DU10"/>
<evidence type="ECO:0000256" key="9">
    <source>
        <dbReference type="PIRSR" id="PIRSR500134-1"/>
    </source>
</evidence>
<comment type="similarity">
    <text evidence="2 8">Belongs to the UDP-glucose/GDP-mannose dehydrogenase family.</text>
</comment>
<feature type="binding site" evidence="10">
    <location>
        <begin position="242"/>
        <end position="246"/>
    </location>
    <ligand>
        <name>substrate</name>
    </ligand>
</feature>
<evidence type="ECO:0000256" key="5">
    <source>
        <dbReference type="ARBA" id="ARBA00023002"/>
    </source>
</evidence>
<dbReference type="Gene3D" id="3.40.50.720">
    <property type="entry name" value="NAD(P)-binding Rossmann-like Domain"/>
    <property type="match status" value="2"/>
</dbReference>
<proteinExistence type="inferred from homology"/>
<feature type="binding site" evidence="11">
    <location>
        <position position="34"/>
    </location>
    <ligand>
        <name>NAD(+)</name>
        <dbReference type="ChEBI" id="CHEBI:57540"/>
    </ligand>
</feature>
<feature type="binding site" evidence="10">
    <location>
        <position position="306"/>
    </location>
    <ligand>
        <name>substrate</name>
    </ligand>
</feature>
<evidence type="ECO:0000313" key="14">
    <source>
        <dbReference type="Proteomes" id="UP000277094"/>
    </source>
</evidence>
<dbReference type="RefSeq" id="WP_123233611.1">
    <property type="nucleotide sequence ID" value="NZ_RJSG01000002.1"/>
</dbReference>
<dbReference type="PANTHER" id="PTHR43750">
    <property type="entry name" value="UDP-GLUCOSE 6-DEHYDROGENASE TUAD"/>
    <property type="match status" value="1"/>
</dbReference>
<dbReference type="InterPro" id="IPR013328">
    <property type="entry name" value="6PGD_dom2"/>
</dbReference>
<dbReference type="GO" id="GO:0003979">
    <property type="term" value="F:UDP-glucose 6-dehydrogenase activity"/>
    <property type="evidence" value="ECO:0007669"/>
    <property type="project" value="UniProtKB-EC"/>
</dbReference>
<evidence type="ECO:0000256" key="1">
    <source>
        <dbReference type="ARBA" id="ARBA00004701"/>
    </source>
</evidence>
<dbReference type="Proteomes" id="UP000277094">
    <property type="component" value="Unassembled WGS sequence"/>
</dbReference>
<feature type="binding site" evidence="11">
    <location>
        <position position="83"/>
    </location>
    <ligand>
        <name>NAD(+)</name>
        <dbReference type="ChEBI" id="CHEBI:57540"/>
    </ligand>
</feature>
<feature type="binding site" evidence="10">
    <location>
        <position position="250"/>
    </location>
    <ligand>
        <name>substrate</name>
    </ligand>
</feature>
<comment type="pathway">
    <text evidence="1">Nucleotide-sugar biosynthesis; UDP-alpha-D-glucuronate biosynthesis; UDP-alpha-D-glucuronate from UDP-alpha-D-glucose: step 1/1.</text>
</comment>
<dbReference type="UniPathway" id="UPA00038">
    <property type="reaction ID" value="UER00491"/>
</dbReference>
<evidence type="ECO:0000259" key="12">
    <source>
        <dbReference type="SMART" id="SM00984"/>
    </source>
</evidence>
<comment type="caution">
    <text evidence="13">The sequence shown here is derived from an EMBL/GenBank/DDBJ whole genome shotgun (WGS) entry which is preliminary data.</text>
</comment>
<dbReference type="InterPro" id="IPR008927">
    <property type="entry name" value="6-PGluconate_DH-like_C_sf"/>
</dbReference>
<dbReference type="GO" id="GO:0051287">
    <property type="term" value="F:NAD binding"/>
    <property type="evidence" value="ECO:0007669"/>
    <property type="project" value="InterPro"/>
</dbReference>
<evidence type="ECO:0000256" key="8">
    <source>
        <dbReference type="PIRNR" id="PIRNR000124"/>
    </source>
</evidence>
<feature type="active site" description="Nucleophile" evidence="9">
    <location>
        <position position="253"/>
    </location>
</feature>
<gene>
    <name evidence="13" type="ORF">EFL95_08725</name>
</gene>
<feature type="binding site" evidence="11">
    <location>
        <position position="29"/>
    </location>
    <ligand>
        <name>NAD(+)</name>
        <dbReference type="ChEBI" id="CHEBI:57540"/>
    </ligand>
</feature>
<feature type="binding site" evidence="10">
    <location>
        <begin position="142"/>
        <end position="145"/>
    </location>
    <ligand>
        <name>substrate</name>
    </ligand>
</feature>
<evidence type="ECO:0000256" key="4">
    <source>
        <dbReference type="ARBA" id="ARBA00015132"/>
    </source>
</evidence>
<feature type="binding site" evidence="11">
    <location>
        <position position="145"/>
    </location>
    <ligand>
        <name>NAD(+)</name>
        <dbReference type="ChEBI" id="CHEBI:57540"/>
    </ligand>
</feature>
<comment type="catalytic activity">
    <reaction evidence="7 8">
        <text>UDP-alpha-D-glucose + 2 NAD(+) + H2O = UDP-alpha-D-glucuronate + 2 NADH + 3 H(+)</text>
        <dbReference type="Rhea" id="RHEA:23596"/>
        <dbReference type="ChEBI" id="CHEBI:15377"/>
        <dbReference type="ChEBI" id="CHEBI:15378"/>
        <dbReference type="ChEBI" id="CHEBI:57540"/>
        <dbReference type="ChEBI" id="CHEBI:57945"/>
        <dbReference type="ChEBI" id="CHEBI:58052"/>
        <dbReference type="ChEBI" id="CHEBI:58885"/>
        <dbReference type="EC" id="1.1.1.22"/>
    </reaction>
</comment>
<dbReference type="NCBIfam" id="TIGR03026">
    <property type="entry name" value="NDP-sugDHase"/>
    <property type="match status" value="1"/>
</dbReference>
<dbReference type="GO" id="GO:0000271">
    <property type="term" value="P:polysaccharide biosynthetic process"/>
    <property type="evidence" value="ECO:0007669"/>
    <property type="project" value="InterPro"/>
</dbReference>
<dbReference type="Pfam" id="PF03720">
    <property type="entry name" value="UDPG_MGDP_dh_C"/>
    <property type="match status" value="1"/>
</dbReference>
<feature type="binding site" evidence="10">
    <location>
        <position position="388"/>
    </location>
    <ligand>
        <name>substrate</name>
    </ligand>
</feature>
<dbReference type="PANTHER" id="PTHR43750:SF2">
    <property type="entry name" value="UDP-GLUCOSE 6-DEHYDROGENASE"/>
    <property type="match status" value="1"/>
</dbReference>
<dbReference type="InterPro" id="IPR036291">
    <property type="entry name" value="NAD(P)-bd_dom_sf"/>
</dbReference>
<evidence type="ECO:0000256" key="6">
    <source>
        <dbReference type="ARBA" id="ARBA00023027"/>
    </source>
</evidence>
<dbReference type="InterPro" id="IPR028357">
    <property type="entry name" value="UDPglc_DH_bac"/>
</dbReference>
<keyword evidence="14" id="KW-1185">Reference proteome</keyword>
<dbReference type="Pfam" id="PF00984">
    <property type="entry name" value="UDPG_MGDP_dh"/>
    <property type="match status" value="1"/>
</dbReference>
<feature type="domain" description="UDP-glucose/GDP-mannose dehydrogenase C-terminal" evidence="12">
    <location>
        <begin position="300"/>
        <end position="387"/>
    </location>
</feature>
<dbReference type="SMART" id="SM00984">
    <property type="entry name" value="UDPG_MGDP_dh_C"/>
    <property type="match status" value="1"/>
</dbReference>
<feature type="binding site" evidence="11">
    <location>
        <position position="118"/>
    </location>
    <ligand>
        <name>NAD(+)</name>
        <dbReference type="ChEBI" id="CHEBI:57540"/>
    </ligand>
</feature>
<dbReference type="EMBL" id="RJSG01000002">
    <property type="protein sequence ID" value="RNL79109.1"/>
    <property type="molecule type" value="Genomic_DNA"/>
</dbReference>
<name>A0A3N0DU10_9ACTN</name>
<feature type="binding site" evidence="10">
    <location>
        <position position="307"/>
    </location>
    <ligand>
        <name>substrate</name>
    </ligand>
</feature>
<keyword evidence="6 8" id="KW-0520">NAD</keyword>
<feature type="binding site" evidence="11">
    <location>
        <position position="314"/>
    </location>
    <ligand>
        <name>NAD(+)</name>
        <dbReference type="ChEBI" id="CHEBI:57540"/>
    </ligand>
</feature>
<dbReference type="InterPro" id="IPR017476">
    <property type="entry name" value="UDP-Glc/GDP-Man"/>
</dbReference>
<dbReference type="Pfam" id="PF03721">
    <property type="entry name" value="UDPG_MGDP_dh_N"/>
    <property type="match status" value="1"/>
</dbReference>
<evidence type="ECO:0000256" key="10">
    <source>
        <dbReference type="PIRSR" id="PIRSR500134-2"/>
    </source>
</evidence>
<feature type="binding site" evidence="11">
    <location>
        <position position="256"/>
    </location>
    <ligand>
        <name>NAD(+)</name>
        <dbReference type="ChEBI" id="CHEBI:57540"/>
    </ligand>
</feature>
<dbReference type="SUPFAM" id="SSF51735">
    <property type="entry name" value="NAD(P)-binding Rossmann-fold domains"/>
    <property type="match status" value="1"/>
</dbReference>
<dbReference type="PIRSF" id="PIRSF000124">
    <property type="entry name" value="UDPglc_GDPman_dh"/>
    <property type="match status" value="1"/>
</dbReference>
<dbReference type="InterPro" id="IPR014026">
    <property type="entry name" value="UDP-Glc/GDP-Man_DH_dimer"/>
</dbReference>
<sequence>MKIAIAGTGYVGLSNAVILAQHHDVWALDLIPEKVELINAKRSPIEDVELEDYLANRPLNLTATLDKNEAFRGAAFVIVATPTNYDERTNYFDTGSVEAVIADVVAIEPTASIVVKSTVPVGFTARMREEHPGASIIFSPEFLREGRALYDNLHPSRIIVGSDTEQAHTFANLLVEGAIKTDIDVLFTGSTEAEAIKLFANTFLALRVAYFNELDTYAASHGLDTRQIIEGVGLDPRVGKHYNNPSFGYGGYCLPKDTKQLQANYRDVPQNLISAIVDANTTRKDFIADDILRRSPQTVGVYRLIMKAGSDNFRDSSIQGVMKRIKAKGVEVVIYEPNFTEEVFFNSEVITDLDEFKKRSDVIIANRRSDNLDDVLDKVYSRDIYGNDD</sequence>
<accession>A0A3N0DU10</accession>
<protein>
    <recommendedName>
        <fullName evidence="4 8">UDP-glucose 6-dehydrogenase</fullName>
        <ecNumber evidence="3 8">1.1.1.22</ecNumber>
    </recommendedName>
</protein>
<dbReference type="SUPFAM" id="SSF52413">
    <property type="entry name" value="UDP-glucose/GDP-mannose dehydrogenase C-terminal domain"/>
    <property type="match status" value="1"/>
</dbReference>
<evidence type="ECO:0000313" key="13">
    <source>
        <dbReference type="EMBL" id="RNL79109.1"/>
    </source>
</evidence>
<reference evidence="13 14" key="1">
    <citation type="submission" date="2018-11" db="EMBL/GenBank/DDBJ databases">
        <authorList>
            <person name="Li F."/>
        </authorList>
    </citation>
    <scope>NUCLEOTIDE SEQUENCE [LARGE SCALE GENOMIC DNA]</scope>
    <source>
        <strain evidence="13 14">KIS18-7</strain>
    </source>
</reference>
<evidence type="ECO:0000256" key="2">
    <source>
        <dbReference type="ARBA" id="ARBA00006601"/>
    </source>
</evidence>
<dbReference type="OrthoDB" id="5193947at2"/>
<dbReference type="PIRSF" id="PIRSF500134">
    <property type="entry name" value="UDPglc_DH_bac"/>
    <property type="match status" value="1"/>
</dbReference>
<dbReference type="InterPro" id="IPR036220">
    <property type="entry name" value="UDP-Glc/GDP-Man_DH_C_sf"/>
</dbReference>
<dbReference type="InterPro" id="IPR014027">
    <property type="entry name" value="UDP-Glc/GDP-Man_DH_C"/>
</dbReference>
<keyword evidence="5 8" id="KW-0560">Oxidoreductase</keyword>
<evidence type="ECO:0000256" key="7">
    <source>
        <dbReference type="ARBA" id="ARBA00047473"/>
    </source>
</evidence>
<organism evidence="13 14">
    <name type="scientific">Nocardioides marmorisolisilvae</name>
    <dbReference type="NCBI Taxonomy" id="1542737"/>
    <lineage>
        <taxon>Bacteria</taxon>
        <taxon>Bacillati</taxon>
        <taxon>Actinomycetota</taxon>
        <taxon>Actinomycetes</taxon>
        <taxon>Propionibacteriales</taxon>
        <taxon>Nocardioidaceae</taxon>
        <taxon>Nocardioides</taxon>
    </lineage>
</organism>
<dbReference type="GO" id="GO:0006065">
    <property type="term" value="P:UDP-glucuronate biosynthetic process"/>
    <property type="evidence" value="ECO:0007669"/>
    <property type="project" value="UniProtKB-UniPathway"/>
</dbReference>
<evidence type="ECO:0000256" key="11">
    <source>
        <dbReference type="PIRSR" id="PIRSR500134-3"/>
    </source>
</evidence>
<feature type="binding site" evidence="10">
    <location>
        <position position="197"/>
    </location>
    <ligand>
        <name>substrate</name>
    </ligand>
</feature>
<dbReference type="InterPro" id="IPR001732">
    <property type="entry name" value="UDP-Glc/GDP-Man_DH_N"/>
</dbReference>
<dbReference type="EC" id="1.1.1.22" evidence="3 8"/>
<evidence type="ECO:0000256" key="3">
    <source>
        <dbReference type="ARBA" id="ARBA00012954"/>
    </source>
</evidence>